<proteinExistence type="predicted"/>
<evidence type="ECO:0000256" key="1">
    <source>
        <dbReference type="SAM" id="Phobius"/>
    </source>
</evidence>
<dbReference type="EMBL" id="CP047491">
    <property type="protein sequence ID" value="QHQ39030.1"/>
    <property type="molecule type" value="Genomic_DNA"/>
</dbReference>
<sequence>MELYQLVAHWADDVLMFDKGAFYLLGVGLGMMALAIVTVQEGWFGRTLSKAQAALLTRLTIVGVALIPIAPNVAHYLADELLRSDGYVVCEPASHQWRFVRDIVYIKPTVECSSSLRDRVLDASH</sequence>
<dbReference type="OrthoDB" id="7062448at2"/>
<feature type="transmembrane region" description="Helical" evidence="1">
    <location>
        <begin position="59"/>
        <end position="78"/>
    </location>
</feature>
<protein>
    <submittedName>
        <fullName evidence="2">Uncharacterized protein</fullName>
    </submittedName>
</protein>
<keyword evidence="4" id="KW-1185">Reference proteome</keyword>
<evidence type="ECO:0000313" key="2">
    <source>
        <dbReference type="EMBL" id="MBB5210490.1"/>
    </source>
</evidence>
<evidence type="ECO:0000313" key="3">
    <source>
        <dbReference type="EMBL" id="QHQ39030.1"/>
    </source>
</evidence>
<dbReference type="Proteomes" id="UP000464675">
    <property type="component" value="Chromosome"/>
</dbReference>
<accession>A0A6P1TBR7</accession>
<organism evidence="2 5">
    <name type="scientific">Microbulbifer hydrolyticus</name>
    <dbReference type="NCBI Taxonomy" id="48074"/>
    <lineage>
        <taxon>Bacteria</taxon>
        <taxon>Pseudomonadati</taxon>
        <taxon>Pseudomonadota</taxon>
        <taxon>Gammaproteobacteria</taxon>
        <taxon>Cellvibrionales</taxon>
        <taxon>Microbulbiferaceae</taxon>
        <taxon>Microbulbifer</taxon>
    </lineage>
</organism>
<dbReference type="AlphaFoldDB" id="A0A6P1TBR7"/>
<keyword evidence="1" id="KW-0812">Transmembrane</keyword>
<evidence type="ECO:0000313" key="5">
    <source>
        <dbReference type="Proteomes" id="UP000563601"/>
    </source>
</evidence>
<dbReference type="EMBL" id="JACHHR010000001">
    <property type="protein sequence ID" value="MBB5210490.1"/>
    <property type="molecule type" value="Genomic_DNA"/>
</dbReference>
<keyword evidence="1" id="KW-0472">Membrane</keyword>
<evidence type="ECO:0000313" key="4">
    <source>
        <dbReference type="Proteomes" id="UP000464675"/>
    </source>
</evidence>
<reference evidence="3 4" key="1">
    <citation type="submission" date="2020-01" db="EMBL/GenBank/DDBJ databases">
        <title>The possibility of degradation of plastic by Microbulbifer hydrolyticus IRE-31.</title>
        <authorList>
            <person name="Liu L."/>
        </authorList>
    </citation>
    <scope>NUCLEOTIDE SEQUENCE [LARGE SCALE GENOMIC DNA]</scope>
    <source>
        <strain evidence="3 4">IRE-31</strain>
    </source>
</reference>
<feature type="transmembrane region" description="Helical" evidence="1">
    <location>
        <begin position="20"/>
        <end position="39"/>
    </location>
</feature>
<dbReference type="Proteomes" id="UP000563601">
    <property type="component" value="Unassembled WGS sequence"/>
</dbReference>
<keyword evidence="1" id="KW-1133">Transmembrane helix</keyword>
<dbReference type="RefSeq" id="WP_161858356.1">
    <property type="nucleotide sequence ID" value="NZ_CP047491.1"/>
</dbReference>
<name>A0A6P1TBR7_9GAMM</name>
<gene>
    <name evidence="3" type="ORF">GTQ55_08570</name>
    <name evidence="2" type="ORF">HNQ53_000678</name>
</gene>
<reference evidence="2 5" key="2">
    <citation type="submission" date="2020-08" db="EMBL/GenBank/DDBJ databases">
        <title>Genomic Encyclopedia of Type Strains, Phase IV (KMG-IV): sequencing the most valuable type-strain genomes for metagenomic binning, comparative biology and taxonomic classification.</title>
        <authorList>
            <person name="Goeker M."/>
        </authorList>
    </citation>
    <scope>NUCLEOTIDE SEQUENCE [LARGE SCALE GENOMIC DNA]</scope>
    <source>
        <strain evidence="2 5">DSM 11525</strain>
    </source>
</reference>